<dbReference type="Proteomes" id="UP000193907">
    <property type="component" value="Unassembled WGS sequence"/>
</dbReference>
<reference evidence="3 5" key="2">
    <citation type="journal article" date="2017" name="Infect. Genet. Evol.">
        <title>The new phylogeny of the genus Mycobacterium: The old and the news.</title>
        <authorList>
            <person name="Tortoli E."/>
            <person name="Fedrizzi T."/>
            <person name="Meehan C.J."/>
            <person name="Trovato A."/>
            <person name="Grottola A."/>
            <person name="Giacobazzi E."/>
            <person name="Serpini G.F."/>
            <person name="Tagliazucchi S."/>
            <person name="Fabio A."/>
            <person name="Bettua C."/>
            <person name="Bertorelli R."/>
            <person name="Frascaro F."/>
            <person name="De Sanctis V."/>
            <person name="Pecorari M."/>
            <person name="Jousson O."/>
            <person name="Segata N."/>
            <person name="Cirillo D.M."/>
        </authorList>
    </citation>
    <scope>NUCLEOTIDE SEQUENCE [LARGE SCALE GENOMIC DNA]</scope>
    <source>
        <strain evidence="3 5">NCTC 12882</strain>
    </source>
</reference>
<reference evidence="2 4" key="1">
    <citation type="submission" date="2016-01" db="EMBL/GenBank/DDBJ databases">
        <title>The new phylogeny of the genus Mycobacterium.</title>
        <authorList>
            <person name="Tarcisio F."/>
            <person name="Conor M."/>
            <person name="Antonella G."/>
            <person name="Elisabetta G."/>
            <person name="Giulia F.S."/>
            <person name="Sara T."/>
            <person name="Anna F."/>
            <person name="Clotilde B."/>
            <person name="Roberto B."/>
            <person name="Veronica D.S."/>
            <person name="Fabio R."/>
            <person name="Monica P."/>
            <person name="Olivier J."/>
            <person name="Enrico T."/>
            <person name="Nicola S."/>
        </authorList>
    </citation>
    <scope>NUCLEOTIDE SEQUENCE [LARGE SCALE GENOMIC DNA]</scope>
    <source>
        <strain evidence="2 4">DSM 44243</strain>
    </source>
</reference>
<evidence type="ECO:0000313" key="3">
    <source>
        <dbReference type="EMBL" id="PIB79800.1"/>
    </source>
</evidence>
<evidence type="ECO:0000313" key="5">
    <source>
        <dbReference type="Proteomes" id="UP000230971"/>
    </source>
</evidence>
<feature type="compositionally biased region" description="Low complexity" evidence="1">
    <location>
        <begin position="134"/>
        <end position="147"/>
    </location>
</feature>
<keyword evidence="4" id="KW-1185">Reference proteome</keyword>
<dbReference type="Proteomes" id="UP000230971">
    <property type="component" value="Unassembled WGS sequence"/>
</dbReference>
<organism evidence="2 4">
    <name type="scientific">Mycobacterium celatum</name>
    <dbReference type="NCBI Taxonomy" id="28045"/>
    <lineage>
        <taxon>Bacteria</taxon>
        <taxon>Bacillati</taxon>
        <taxon>Actinomycetota</taxon>
        <taxon>Actinomycetes</taxon>
        <taxon>Mycobacteriales</taxon>
        <taxon>Mycobacteriaceae</taxon>
        <taxon>Mycobacterium</taxon>
    </lineage>
</organism>
<feature type="region of interest" description="Disordered" evidence="1">
    <location>
        <begin position="110"/>
        <end position="147"/>
    </location>
</feature>
<dbReference type="EMBL" id="LQOM01000040">
    <property type="protein sequence ID" value="ORV09214.1"/>
    <property type="molecule type" value="Genomic_DNA"/>
</dbReference>
<accession>A0A1X1RLV1</accession>
<proteinExistence type="predicted"/>
<sequence>MQTAAASETGTATDTCTGAASELAPGAGLTPNSGLATGTCLARDTPTAVGVATELCATAGLTASAALPTQTTTSLAASANAYPAETAAGLTPKAAAHLTTKTTASLAAEATTDTETGLNAEPDGFAQPGTAAHPGAGLPAATDPDAAAAVNETAVVGRERSSRRRKPKLVGHRLLQTRHRIATVDRQAGHCRGRHRRHLFGRHPCQSRVTHRLLGGGNKCPGRILVPEEIEDVVDQRGHLEAPFDGSR</sequence>
<protein>
    <submittedName>
        <fullName evidence="2">Uncharacterized protein</fullName>
    </submittedName>
</protein>
<evidence type="ECO:0000313" key="2">
    <source>
        <dbReference type="EMBL" id="ORV09214.1"/>
    </source>
</evidence>
<dbReference type="EMBL" id="PDKV01000005">
    <property type="protein sequence ID" value="PIB79800.1"/>
    <property type="molecule type" value="Genomic_DNA"/>
</dbReference>
<name>A0A1X1RLV1_MYCCE</name>
<evidence type="ECO:0000256" key="1">
    <source>
        <dbReference type="SAM" id="MobiDB-lite"/>
    </source>
</evidence>
<evidence type="ECO:0000313" key="4">
    <source>
        <dbReference type="Proteomes" id="UP000193907"/>
    </source>
</evidence>
<dbReference type="AlphaFoldDB" id="A0A1X1RLV1"/>
<comment type="caution">
    <text evidence="2">The sequence shown here is derived from an EMBL/GenBank/DDBJ whole genome shotgun (WGS) entry which is preliminary data.</text>
</comment>
<gene>
    <name evidence="2" type="ORF">AWB95_18100</name>
    <name evidence="3" type="ORF">CQY23_05890</name>
</gene>